<feature type="transmembrane region" description="Helical" evidence="8">
    <location>
        <begin position="502"/>
        <end position="521"/>
    </location>
</feature>
<name>A0A167S1G7_9HYPO</name>
<dbReference type="NCBIfam" id="TIGR00879">
    <property type="entry name" value="SP"/>
    <property type="match status" value="1"/>
</dbReference>
<feature type="compositionally biased region" description="Low complexity" evidence="7">
    <location>
        <begin position="15"/>
        <end position="26"/>
    </location>
</feature>
<dbReference type="InterPro" id="IPR020846">
    <property type="entry name" value="MFS_dom"/>
</dbReference>
<dbReference type="Gene3D" id="1.20.1250.20">
    <property type="entry name" value="MFS general substrate transporter like domains"/>
    <property type="match status" value="1"/>
</dbReference>
<accession>A0A167S1G7</accession>
<dbReference type="PANTHER" id="PTHR48022">
    <property type="entry name" value="PLASTIDIC GLUCOSE TRANSPORTER 4"/>
    <property type="match status" value="1"/>
</dbReference>
<feature type="transmembrane region" description="Helical" evidence="8">
    <location>
        <begin position="437"/>
        <end position="456"/>
    </location>
</feature>
<feature type="transmembrane region" description="Helical" evidence="8">
    <location>
        <begin position="262"/>
        <end position="285"/>
    </location>
</feature>
<dbReference type="SUPFAM" id="SSF103473">
    <property type="entry name" value="MFS general substrate transporter"/>
    <property type="match status" value="1"/>
</dbReference>
<protein>
    <submittedName>
        <fullName evidence="10">Alpha-glucoside:hydrogen symporter</fullName>
    </submittedName>
</protein>
<dbReference type="GO" id="GO:0016020">
    <property type="term" value="C:membrane"/>
    <property type="evidence" value="ECO:0007669"/>
    <property type="project" value="UniProtKB-SubCell"/>
</dbReference>
<dbReference type="PROSITE" id="PS50850">
    <property type="entry name" value="MFS"/>
    <property type="match status" value="1"/>
</dbReference>
<keyword evidence="5 8" id="KW-1133">Transmembrane helix</keyword>
<feature type="region of interest" description="Disordered" evidence="7">
    <location>
        <begin position="662"/>
        <end position="688"/>
    </location>
</feature>
<dbReference type="AlphaFoldDB" id="A0A167S1G7"/>
<feature type="compositionally biased region" description="Acidic residues" evidence="7">
    <location>
        <begin position="79"/>
        <end position="96"/>
    </location>
</feature>
<comment type="similarity">
    <text evidence="2">Belongs to the major facilitator superfamily. Sugar transporter (TC 2.A.1.1) family.</text>
</comment>
<dbReference type="InterPro" id="IPR003663">
    <property type="entry name" value="Sugar/inositol_transpt"/>
</dbReference>
<evidence type="ECO:0000256" key="3">
    <source>
        <dbReference type="ARBA" id="ARBA00022448"/>
    </source>
</evidence>
<evidence type="ECO:0000313" key="10">
    <source>
        <dbReference type="EMBL" id="OAA59141.1"/>
    </source>
</evidence>
<dbReference type="InterPro" id="IPR036259">
    <property type="entry name" value="MFS_trans_sf"/>
</dbReference>
<gene>
    <name evidence="10" type="ORF">SPI_06343</name>
</gene>
<feature type="region of interest" description="Disordered" evidence="7">
    <location>
        <begin position="625"/>
        <end position="649"/>
    </location>
</feature>
<feature type="transmembrane region" description="Helical" evidence="8">
    <location>
        <begin position="463"/>
        <end position="482"/>
    </location>
</feature>
<keyword evidence="3" id="KW-0813">Transport</keyword>
<feature type="transmembrane region" description="Helical" evidence="8">
    <location>
        <begin position="398"/>
        <end position="417"/>
    </location>
</feature>
<dbReference type="InterPro" id="IPR005828">
    <property type="entry name" value="MFS_sugar_transport-like"/>
</dbReference>
<keyword evidence="4 8" id="KW-0812">Transmembrane</keyword>
<evidence type="ECO:0000256" key="1">
    <source>
        <dbReference type="ARBA" id="ARBA00004141"/>
    </source>
</evidence>
<comment type="caution">
    <text evidence="10">The sequence shown here is derived from an EMBL/GenBank/DDBJ whole genome shotgun (WGS) entry which is preliminary data.</text>
</comment>
<evidence type="ECO:0000259" key="9">
    <source>
        <dbReference type="PROSITE" id="PS50850"/>
    </source>
</evidence>
<feature type="transmembrane region" description="Helical" evidence="8">
    <location>
        <begin position="204"/>
        <end position="222"/>
    </location>
</feature>
<dbReference type="EMBL" id="AZHD01000011">
    <property type="protein sequence ID" value="OAA59141.1"/>
    <property type="molecule type" value="Genomic_DNA"/>
</dbReference>
<evidence type="ECO:0000256" key="4">
    <source>
        <dbReference type="ARBA" id="ARBA00022692"/>
    </source>
</evidence>
<reference evidence="10 11" key="1">
    <citation type="journal article" date="2016" name="Genome Biol. Evol.">
        <title>Divergent and convergent evolution of fungal pathogenicity.</title>
        <authorList>
            <person name="Shang Y."/>
            <person name="Xiao G."/>
            <person name="Zheng P."/>
            <person name="Cen K."/>
            <person name="Zhan S."/>
            <person name="Wang C."/>
        </authorList>
    </citation>
    <scope>NUCLEOTIDE SEQUENCE [LARGE SCALE GENOMIC DNA]</scope>
    <source>
        <strain evidence="10 11">RCEF 264</strain>
    </source>
</reference>
<dbReference type="InterPro" id="IPR050360">
    <property type="entry name" value="MFS_Sugar_Transporters"/>
</dbReference>
<dbReference type="FunFam" id="1.20.1250.20:FF:000078">
    <property type="entry name" value="MFS maltose transporter, putative"/>
    <property type="match status" value="1"/>
</dbReference>
<dbReference type="PROSITE" id="PS00217">
    <property type="entry name" value="SUGAR_TRANSPORT_2"/>
    <property type="match status" value="1"/>
</dbReference>
<organism evidence="10 11">
    <name type="scientific">Niveomyces insectorum RCEF 264</name>
    <dbReference type="NCBI Taxonomy" id="1081102"/>
    <lineage>
        <taxon>Eukaryota</taxon>
        <taxon>Fungi</taxon>
        <taxon>Dikarya</taxon>
        <taxon>Ascomycota</taxon>
        <taxon>Pezizomycotina</taxon>
        <taxon>Sordariomycetes</taxon>
        <taxon>Hypocreomycetidae</taxon>
        <taxon>Hypocreales</taxon>
        <taxon>Cordycipitaceae</taxon>
        <taxon>Niveomyces</taxon>
    </lineage>
</organism>
<evidence type="ECO:0000256" key="8">
    <source>
        <dbReference type="SAM" id="Phobius"/>
    </source>
</evidence>
<dbReference type="PANTHER" id="PTHR48022:SF83">
    <property type="entry name" value="MAJOR FACILITATOR SUPERFAMILY (MFS) PROFILE DOMAIN-CONTAINING PROTEIN"/>
    <property type="match status" value="1"/>
</dbReference>
<evidence type="ECO:0000256" key="7">
    <source>
        <dbReference type="SAM" id="MobiDB-lite"/>
    </source>
</evidence>
<dbReference type="Proteomes" id="UP000076874">
    <property type="component" value="Unassembled WGS sequence"/>
</dbReference>
<feature type="transmembrane region" description="Helical" evidence="8">
    <location>
        <begin position="542"/>
        <end position="560"/>
    </location>
</feature>
<sequence>MPSGAAPGGRPGPPARTAARAGEASGVFFDAEAGDGRQPNQEGDEASAGGQQQPPLHDHGAAAKFGDGAEIPAPSISDGDGDGDGDGDSDDDDDDLSKDRVRRYTEAERSLSPLQALRLYPTAVAWCLVASTCVIMEGYDMILIGNFFAYPTFAAKYGQFVDAHGQPQLSAAWQAALSNASPVGCFVGTLLNGLAVDRLGHKRVLLAALGVLAATVALTFFATNAAMLLAGELLCGLPWGVFASSAPAYASELVPLSLRGYLTSYTNMCFIVGQLIAAGVLAALVHRTDQWAYRLPFALQWLWPLLILPALAFAPESPWHLVRQGRLKQAEAVLHRLQRRSRPPLVVARGEEEEAAAALAVPARLAGIVHTNALEQRLLPGTSYADCFRGTERRRTEIACVAFAAQVLAGSAFAYNATYFFQQVGLATDQTYKLNTGGTALALVGTLVNWFALLPYAGRRRIFLTGMATLAGLLLVVGLLGIGTARAPAWARGIGLTQAALTLVWTFVFQLSVGQLGWAIPAEIGSTRLRQKTVKTVCLARTAYYVAAVSANALQAYLLNPAQLNLSGYAAFVWAGTAAATWVWAFLRLPETRGRTYAELDWLFARRVPARQFAATRVKTAALAGLPGDGHHHHPPGILDGAGNEDEDAQEMDAMVHRAPAAEAARGAPGHGVLASSSLIGGRASRED</sequence>
<keyword evidence="11" id="KW-1185">Reference proteome</keyword>
<dbReference type="InterPro" id="IPR005829">
    <property type="entry name" value="Sugar_transporter_CS"/>
</dbReference>
<keyword evidence="6 8" id="KW-0472">Membrane</keyword>
<dbReference type="GO" id="GO:0005351">
    <property type="term" value="F:carbohydrate:proton symporter activity"/>
    <property type="evidence" value="ECO:0007669"/>
    <property type="project" value="TreeGrafter"/>
</dbReference>
<feature type="region of interest" description="Disordered" evidence="7">
    <location>
        <begin position="1"/>
        <end position="97"/>
    </location>
</feature>
<dbReference type="Pfam" id="PF00083">
    <property type="entry name" value="Sugar_tr"/>
    <property type="match status" value="1"/>
</dbReference>
<evidence type="ECO:0000313" key="11">
    <source>
        <dbReference type="Proteomes" id="UP000076874"/>
    </source>
</evidence>
<comment type="subcellular location">
    <subcellularLocation>
        <location evidence="1">Membrane</location>
        <topology evidence="1">Multi-pass membrane protein</topology>
    </subcellularLocation>
</comment>
<feature type="domain" description="Major facilitator superfamily (MFS) profile" evidence="9">
    <location>
        <begin position="126"/>
        <end position="593"/>
    </location>
</feature>
<proteinExistence type="inferred from homology"/>
<evidence type="ECO:0000256" key="5">
    <source>
        <dbReference type="ARBA" id="ARBA00022989"/>
    </source>
</evidence>
<feature type="transmembrane region" description="Helical" evidence="8">
    <location>
        <begin position="566"/>
        <end position="587"/>
    </location>
</feature>
<evidence type="ECO:0000256" key="6">
    <source>
        <dbReference type="ARBA" id="ARBA00023136"/>
    </source>
</evidence>
<evidence type="ECO:0000256" key="2">
    <source>
        <dbReference type="ARBA" id="ARBA00010992"/>
    </source>
</evidence>
<dbReference type="OrthoDB" id="6612291at2759"/>